<feature type="binding site" evidence="8">
    <location>
        <position position="74"/>
    </location>
    <ligand>
        <name>substrate</name>
    </ligand>
</feature>
<dbReference type="Pfam" id="PF04055">
    <property type="entry name" value="Radical_SAM"/>
    <property type="match status" value="1"/>
</dbReference>
<comment type="caution">
    <text evidence="8">Lacks conserved residue(s) required for the propagation of feature annotation.</text>
</comment>
<dbReference type="InterPro" id="IPR024924">
    <property type="entry name" value="7-CO-7-deazaguanine_synth-like"/>
</dbReference>
<dbReference type="SFLD" id="SFLDG01067">
    <property type="entry name" value="SPASM/twitch_domain_containing"/>
    <property type="match status" value="1"/>
</dbReference>
<keyword evidence="2 8" id="KW-0949">S-adenosyl-L-methionine</keyword>
<accession>A0A133N8D8</accession>
<dbReference type="RefSeq" id="WP_008801481.1">
    <property type="nucleotide sequence ID" value="NZ_KQ956575.1"/>
</dbReference>
<dbReference type="GO" id="GO:0000287">
    <property type="term" value="F:magnesium ion binding"/>
    <property type="evidence" value="ECO:0007669"/>
    <property type="project" value="UniProtKB-UniRule"/>
</dbReference>
<feature type="binding site" evidence="8">
    <location>
        <begin position="38"/>
        <end position="40"/>
    </location>
    <ligand>
        <name>S-adenosyl-L-methionine</name>
        <dbReference type="ChEBI" id="CHEBI:59789"/>
    </ligand>
</feature>
<dbReference type="PIRSF" id="PIRSF000370">
    <property type="entry name" value="QueE"/>
    <property type="match status" value="1"/>
</dbReference>
<dbReference type="PATRIC" id="fig|134605.3.peg.1706"/>
<dbReference type="UniPathway" id="UPA00391"/>
<evidence type="ECO:0000256" key="2">
    <source>
        <dbReference type="ARBA" id="ARBA00022691"/>
    </source>
</evidence>
<dbReference type="PANTHER" id="PTHR42836">
    <property type="entry name" value="7-CARBOXY-7-DEAZAGUANINE SYNTHASE"/>
    <property type="match status" value="1"/>
</dbReference>
<feature type="binding site" evidence="8">
    <location>
        <position position="39"/>
    </location>
    <ligand>
        <name>[4Fe-4S] cluster</name>
        <dbReference type="ChEBI" id="CHEBI:49883"/>
        <note>4Fe-4S-S-AdoMet</note>
    </ligand>
</feature>
<sequence>MPKYKVVEIFESINGEGKKAGQLALFIRFQYCNLNCSYCDTKWANSKNSPFTWMSLEEILSLAKEKRIKNITLTGGEPLLQTDIRSLLEAFSKEKQFEIEIETNGSVPLETFRNIENSPSFTIDYKLPESHMEEYMSLENFSSVHRNDTVKFVVSNRKDLEKAKEIIEQYSLIGKCAVYFSPVFGKIALPSIVDFMKEHHLNGVNMQLQMHKFIWDPEEKGV</sequence>
<dbReference type="HAMAP" id="MF_00917">
    <property type="entry name" value="QueE"/>
    <property type="match status" value="1"/>
</dbReference>
<gene>
    <name evidence="8" type="primary">queE</name>
    <name evidence="10" type="ORF">HMPREF3206_01725</name>
</gene>
<feature type="binding site" evidence="8">
    <location>
        <position position="28"/>
    </location>
    <ligand>
        <name>substrate</name>
    </ligand>
</feature>
<evidence type="ECO:0000313" key="11">
    <source>
        <dbReference type="Proteomes" id="UP000070617"/>
    </source>
</evidence>
<dbReference type="GO" id="GO:1904047">
    <property type="term" value="F:S-adenosyl-L-methionine binding"/>
    <property type="evidence" value="ECO:0007669"/>
    <property type="project" value="UniProtKB-UniRule"/>
</dbReference>
<keyword evidence="1 8" id="KW-0004">4Fe-4S</keyword>
<evidence type="ECO:0000256" key="8">
    <source>
        <dbReference type="HAMAP-Rule" id="MF_00917"/>
    </source>
</evidence>
<evidence type="ECO:0000256" key="6">
    <source>
        <dbReference type="ARBA" id="ARBA00023014"/>
    </source>
</evidence>
<comment type="similarity">
    <text evidence="8">Belongs to the radical SAM superfamily. 7-carboxy-7-deazaguanine synthase family.</text>
</comment>
<dbReference type="SFLD" id="SFLDS00029">
    <property type="entry name" value="Radical_SAM"/>
    <property type="match status" value="1"/>
</dbReference>
<comment type="catalytic activity">
    <reaction evidence="8">
        <text>6-carboxy-5,6,7,8-tetrahydropterin + H(+) = 7-carboxy-7-carbaguanine + NH4(+)</text>
        <dbReference type="Rhea" id="RHEA:27974"/>
        <dbReference type="ChEBI" id="CHEBI:15378"/>
        <dbReference type="ChEBI" id="CHEBI:28938"/>
        <dbReference type="ChEBI" id="CHEBI:61032"/>
        <dbReference type="ChEBI" id="CHEBI:61036"/>
        <dbReference type="EC" id="4.3.99.3"/>
    </reaction>
</comment>
<feature type="binding site" evidence="8">
    <location>
        <position position="76"/>
    </location>
    <ligand>
        <name>S-adenosyl-L-methionine</name>
        <dbReference type="ChEBI" id="CHEBI:59789"/>
    </ligand>
</feature>
<evidence type="ECO:0000256" key="5">
    <source>
        <dbReference type="ARBA" id="ARBA00023004"/>
    </source>
</evidence>
<keyword evidence="7 8" id="KW-0456">Lyase</keyword>
<comment type="function">
    <text evidence="8">Catalyzes the complex heterocyclic radical-mediated conversion of 6-carboxy-5,6,7,8-tetrahydropterin (CPH4) to 7-carboxy-7-deazaguanine (CDG), a step common to the biosynthetic pathways of all 7-deazapurine-containing compounds.</text>
</comment>
<evidence type="ECO:0000259" key="9">
    <source>
        <dbReference type="PROSITE" id="PS51918"/>
    </source>
</evidence>
<reference evidence="11" key="1">
    <citation type="submission" date="2016-01" db="EMBL/GenBank/DDBJ databases">
        <authorList>
            <person name="Mitreva M."/>
            <person name="Pepin K.H."/>
            <person name="Mihindukulasuriya K.A."/>
            <person name="Fulton R."/>
            <person name="Fronick C."/>
            <person name="O'Laughlin M."/>
            <person name="Miner T."/>
            <person name="Herter B."/>
            <person name="Rosa B.A."/>
            <person name="Cordes M."/>
            <person name="Tomlinson C."/>
            <person name="Wollam A."/>
            <person name="Palsikar V.B."/>
            <person name="Mardis E.R."/>
            <person name="Wilson R.K."/>
        </authorList>
    </citation>
    <scope>NUCLEOTIDE SEQUENCE [LARGE SCALE GENOMIC DNA]</scope>
    <source>
        <strain evidence="11">CMW8396</strain>
    </source>
</reference>
<dbReference type="GO" id="GO:0008616">
    <property type="term" value="P:tRNA queuosine(34) biosynthetic process"/>
    <property type="evidence" value="ECO:0007669"/>
    <property type="project" value="UniProtKB-UniRule"/>
</dbReference>
<protein>
    <recommendedName>
        <fullName evidence="8">7-carboxy-7-deazaguanine synthase</fullName>
        <shortName evidence="8">CDG synthase</shortName>
        <ecNumber evidence="8">4.3.99.3</ecNumber>
    </recommendedName>
    <alternativeName>
        <fullName evidence="8">Queuosine biosynthesis protein QueE</fullName>
    </alternativeName>
</protein>
<feature type="binding site" evidence="8">
    <location>
        <begin position="13"/>
        <end position="15"/>
    </location>
    <ligand>
        <name>substrate</name>
    </ligand>
</feature>
<dbReference type="STRING" id="134605.HMPREF3206_01725"/>
<dbReference type="NCBIfam" id="TIGR03963">
    <property type="entry name" value="rSAM_QueE_Clost"/>
    <property type="match status" value="1"/>
</dbReference>
<proteinExistence type="inferred from homology"/>
<comment type="pathway">
    <text evidence="8">Purine metabolism; 7-cyano-7-deazaguanine biosynthesis.</text>
</comment>
<comment type="cofactor">
    <cofactor evidence="8">
        <name>S-adenosyl-L-methionine</name>
        <dbReference type="ChEBI" id="CHEBI:59789"/>
    </cofactor>
    <text evidence="8">Binds 1 S-adenosyl-L-methionine per subunit.</text>
</comment>
<comment type="caution">
    <text evidence="10">The sequence shown here is derived from an EMBL/GenBank/DDBJ whole genome shotgun (WGS) entry which is preliminary data.</text>
</comment>
<feature type="binding site" evidence="8">
    <location>
        <position position="32"/>
    </location>
    <ligand>
        <name>[4Fe-4S] cluster</name>
        <dbReference type="ChEBI" id="CHEBI:49883"/>
        <note>4Fe-4S-S-AdoMet</note>
    </ligand>
</feature>
<keyword evidence="5 8" id="KW-0408">Iron</keyword>
<dbReference type="GO" id="GO:0051539">
    <property type="term" value="F:4 iron, 4 sulfur cluster binding"/>
    <property type="evidence" value="ECO:0007669"/>
    <property type="project" value="UniProtKB-UniRule"/>
</dbReference>
<evidence type="ECO:0000313" key="10">
    <source>
        <dbReference type="EMBL" id="KXA12537.1"/>
    </source>
</evidence>
<dbReference type="SUPFAM" id="SSF102114">
    <property type="entry name" value="Radical SAM enzymes"/>
    <property type="match status" value="1"/>
</dbReference>
<dbReference type="EC" id="4.3.99.3" evidence="8"/>
<comment type="subunit">
    <text evidence="8">Homodimer.</text>
</comment>
<evidence type="ECO:0000256" key="1">
    <source>
        <dbReference type="ARBA" id="ARBA00022485"/>
    </source>
</evidence>
<evidence type="ECO:0000256" key="7">
    <source>
        <dbReference type="ARBA" id="ARBA00023239"/>
    </source>
</evidence>
<feature type="domain" description="Radical SAM core" evidence="9">
    <location>
        <begin position="19"/>
        <end position="217"/>
    </location>
</feature>
<keyword evidence="11" id="KW-1185">Reference proteome</keyword>
<organism evidence="10 11">
    <name type="scientific">Fusobacterium equinum</name>
    <dbReference type="NCBI Taxonomy" id="134605"/>
    <lineage>
        <taxon>Bacteria</taxon>
        <taxon>Fusobacteriati</taxon>
        <taxon>Fusobacteriota</taxon>
        <taxon>Fusobacteriia</taxon>
        <taxon>Fusobacteriales</taxon>
        <taxon>Fusobacteriaceae</taxon>
        <taxon>Fusobacterium</taxon>
    </lineage>
</organism>
<feature type="binding site" evidence="8">
    <location>
        <position position="41"/>
    </location>
    <ligand>
        <name>Mg(2+)</name>
        <dbReference type="ChEBI" id="CHEBI:18420"/>
    </ligand>
</feature>
<evidence type="ECO:0000256" key="3">
    <source>
        <dbReference type="ARBA" id="ARBA00022723"/>
    </source>
</evidence>
<dbReference type="InterPro" id="IPR013785">
    <property type="entry name" value="Aldolase_TIM"/>
</dbReference>
<keyword evidence="4 8" id="KW-0460">Magnesium</keyword>
<dbReference type="EMBL" id="LRPX01000098">
    <property type="protein sequence ID" value="KXA12537.1"/>
    <property type="molecule type" value="Genomic_DNA"/>
</dbReference>
<comment type="cofactor">
    <cofactor evidence="8">
        <name>[4Fe-4S] cluster</name>
        <dbReference type="ChEBI" id="CHEBI:49883"/>
    </cofactor>
    <text evidence="8">Binds 1 [4Fe-4S] cluster. The cluster is coordinated with 3 cysteines and an exchangeable S-adenosyl-L-methionine.</text>
</comment>
<dbReference type="CDD" id="cd01335">
    <property type="entry name" value="Radical_SAM"/>
    <property type="match status" value="1"/>
</dbReference>
<dbReference type="InterPro" id="IPR007197">
    <property type="entry name" value="rSAM"/>
</dbReference>
<name>A0A133N8D8_9FUSO</name>
<dbReference type="PROSITE" id="PS51918">
    <property type="entry name" value="RADICAL_SAM"/>
    <property type="match status" value="1"/>
</dbReference>
<keyword evidence="8" id="KW-0671">Queuosine biosynthesis</keyword>
<dbReference type="InterPro" id="IPR023868">
    <property type="entry name" value="7-CO-7-deazaGua_synth_put_Clo"/>
</dbReference>
<comment type="cofactor">
    <cofactor evidence="8">
        <name>Mg(2+)</name>
        <dbReference type="ChEBI" id="CHEBI:18420"/>
    </cofactor>
</comment>
<dbReference type="Proteomes" id="UP000070617">
    <property type="component" value="Unassembled WGS sequence"/>
</dbReference>
<dbReference type="GO" id="GO:0016840">
    <property type="term" value="F:carbon-nitrogen lyase activity"/>
    <property type="evidence" value="ECO:0007669"/>
    <property type="project" value="UniProtKB-UniRule"/>
</dbReference>
<dbReference type="AlphaFoldDB" id="A0A133N8D8"/>
<feature type="binding site" evidence="8">
    <location>
        <position position="36"/>
    </location>
    <ligand>
        <name>[4Fe-4S] cluster</name>
        <dbReference type="ChEBI" id="CHEBI:49883"/>
        <note>4Fe-4S-S-AdoMet</note>
    </ligand>
</feature>
<keyword evidence="3 8" id="KW-0479">Metal-binding</keyword>
<evidence type="ECO:0000256" key="4">
    <source>
        <dbReference type="ARBA" id="ARBA00022842"/>
    </source>
</evidence>
<keyword evidence="6 8" id="KW-0411">Iron-sulfur</keyword>
<dbReference type="PANTHER" id="PTHR42836:SF1">
    <property type="entry name" value="7-CARBOXY-7-DEAZAGUANINE SYNTHASE"/>
    <property type="match status" value="1"/>
</dbReference>
<dbReference type="Gene3D" id="3.20.20.70">
    <property type="entry name" value="Aldolase class I"/>
    <property type="match status" value="1"/>
</dbReference>
<dbReference type="InterPro" id="IPR058240">
    <property type="entry name" value="rSAM_sf"/>
</dbReference>